<dbReference type="GO" id="GO:0005739">
    <property type="term" value="C:mitochondrion"/>
    <property type="evidence" value="ECO:0007669"/>
    <property type="project" value="TreeGrafter"/>
</dbReference>
<feature type="non-terminal residue" evidence="4">
    <location>
        <position position="1"/>
    </location>
</feature>
<dbReference type="KEGG" id="lgi:LOTGIDRAFT_148619"/>
<keyword evidence="2" id="KW-0677">Repeat</keyword>
<evidence type="ECO:0000256" key="1">
    <source>
        <dbReference type="ARBA" id="ARBA00022679"/>
    </source>
</evidence>
<dbReference type="Proteomes" id="UP000030746">
    <property type="component" value="Unassembled WGS sequence"/>
</dbReference>
<evidence type="ECO:0000313" key="5">
    <source>
        <dbReference type="Proteomes" id="UP000030746"/>
    </source>
</evidence>
<dbReference type="GO" id="GO:0004792">
    <property type="term" value="F:thiosulfate-cyanide sulfurtransferase activity"/>
    <property type="evidence" value="ECO:0007669"/>
    <property type="project" value="TreeGrafter"/>
</dbReference>
<dbReference type="RefSeq" id="XP_009044935.1">
    <property type="nucleotide sequence ID" value="XM_009046687.1"/>
</dbReference>
<evidence type="ECO:0000313" key="4">
    <source>
        <dbReference type="EMBL" id="ESP04378.1"/>
    </source>
</evidence>
<dbReference type="PANTHER" id="PTHR11364">
    <property type="entry name" value="THIOSULFATE SULFERTANSFERASE"/>
    <property type="match status" value="1"/>
</dbReference>
<organism evidence="4 5">
    <name type="scientific">Lottia gigantea</name>
    <name type="common">Giant owl limpet</name>
    <dbReference type="NCBI Taxonomy" id="225164"/>
    <lineage>
        <taxon>Eukaryota</taxon>
        <taxon>Metazoa</taxon>
        <taxon>Spiralia</taxon>
        <taxon>Lophotrochozoa</taxon>
        <taxon>Mollusca</taxon>
        <taxon>Gastropoda</taxon>
        <taxon>Patellogastropoda</taxon>
        <taxon>Lottioidea</taxon>
        <taxon>Lottiidae</taxon>
        <taxon>Lottia</taxon>
    </lineage>
</organism>
<sequence>IKPGHILNSVNLPFTKVVDETTRHILPEEELKKLFNDSGVDLNKPITASCGSGRLNHSLLIYLLI</sequence>
<dbReference type="PANTHER" id="PTHR11364:SF27">
    <property type="entry name" value="SULFURTRANSFERASE"/>
    <property type="match status" value="1"/>
</dbReference>
<reference evidence="4 5" key="1">
    <citation type="journal article" date="2013" name="Nature">
        <title>Insights into bilaterian evolution from three spiralian genomes.</title>
        <authorList>
            <person name="Simakov O."/>
            <person name="Marletaz F."/>
            <person name="Cho S.J."/>
            <person name="Edsinger-Gonzales E."/>
            <person name="Havlak P."/>
            <person name="Hellsten U."/>
            <person name="Kuo D.H."/>
            <person name="Larsson T."/>
            <person name="Lv J."/>
            <person name="Arendt D."/>
            <person name="Savage R."/>
            <person name="Osoegawa K."/>
            <person name="de Jong P."/>
            <person name="Grimwood J."/>
            <person name="Chapman J.A."/>
            <person name="Shapiro H."/>
            <person name="Aerts A."/>
            <person name="Otillar R.P."/>
            <person name="Terry A.Y."/>
            <person name="Boore J.L."/>
            <person name="Grigoriev I.V."/>
            <person name="Lindberg D.R."/>
            <person name="Seaver E.C."/>
            <person name="Weisblat D.A."/>
            <person name="Putnam N.H."/>
            <person name="Rokhsar D.S."/>
        </authorList>
    </citation>
    <scope>NUCLEOTIDE SEQUENCE [LARGE SCALE GENOMIC DNA]</scope>
</reference>
<proteinExistence type="predicted"/>
<protein>
    <recommendedName>
        <fullName evidence="3">Rhodanese domain-containing protein</fullName>
    </recommendedName>
</protein>
<dbReference type="InterPro" id="IPR036873">
    <property type="entry name" value="Rhodanese-like_dom_sf"/>
</dbReference>
<dbReference type="CTD" id="20235410"/>
<feature type="domain" description="Rhodanese" evidence="3">
    <location>
        <begin position="4"/>
        <end position="53"/>
    </location>
</feature>
<dbReference type="InterPro" id="IPR001763">
    <property type="entry name" value="Rhodanese-like_dom"/>
</dbReference>
<dbReference type="STRING" id="225164.V4B2T5"/>
<dbReference type="InterPro" id="IPR045078">
    <property type="entry name" value="TST/MPST-like"/>
</dbReference>
<keyword evidence="5" id="KW-1185">Reference proteome</keyword>
<dbReference type="Gene3D" id="3.40.250.10">
    <property type="entry name" value="Rhodanese-like domain"/>
    <property type="match status" value="1"/>
</dbReference>
<dbReference type="PROSITE" id="PS50206">
    <property type="entry name" value="RHODANESE_3"/>
    <property type="match status" value="1"/>
</dbReference>
<name>V4B2T5_LOTGI</name>
<accession>V4B2T5</accession>
<gene>
    <name evidence="4" type="ORF">LOTGIDRAFT_148619</name>
</gene>
<dbReference type="GeneID" id="20235410"/>
<evidence type="ECO:0000256" key="2">
    <source>
        <dbReference type="ARBA" id="ARBA00022737"/>
    </source>
</evidence>
<keyword evidence="1" id="KW-0808">Transferase</keyword>
<dbReference type="SUPFAM" id="SSF52821">
    <property type="entry name" value="Rhodanese/Cell cycle control phosphatase"/>
    <property type="match status" value="1"/>
</dbReference>
<evidence type="ECO:0000259" key="3">
    <source>
        <dbReference type="PROSITE" id="PS50206"/>
    </source>
</evidence>
<dbReference type="OrthoDB" id="270167at2759"/>
<dbReference type="EMBL" id="KB199773">
    <property type="protein sequence ID" value="ESP04378.1"/>
    <property type="molecule type" value="Genomic_DNA"/>
</dbReference>
<dbReference type="AlphaFoldDB" id="V4B2T5"/>